<dbReference type="EMBL" id="LQMQ01000026">
    <property type="protein sequence ID" value="KUO41226.1"/>
    <property type="molecule type" value="Genomic_DNA"/>
</dbReference>
<evidence type="ECO:0000256" key="3">
    <source>
        <dbReference type="ARBA" id="ARBA00022692"/>
    </source>
</evidence>
<feature type="transmembrane region" description="Helical" evidence="6">
    <location>
        <begin position="62"/>
        <end position="82"/>
    </location>
</feature>
<dbReference type="PANTHER" id="PTHR12608:SF1">
    <property type="entry name" value="TRANSMEMBRANE PROTEIN 165"/>
    <property type="match status" value="1"/>
</dbReference>
<evidence type="ECO:0000256" key="5">
    <source>
        <dbReference type="ARBA" id="ARBA00023136"/>
    </source>
</evidence>
<reference evidence="7 8" key="1">
    <citation type="journal article" date="2016" name="Nat. Microbiol.">
        <title>Genomic inference of the metabolism of cosmopolitan subsurface Archaea, Hadesarchaea.</title>
        <authorList>
            <person name="Baker B.J."/>
            <person name="Saw J.H."/>
            <person name="Lind A.E."/>
            <person name="Lazar C.S."/>
            <person name="Hinrichs K.-U."/>
            <person name="Teske A.P."/>
            <person name="Ettema T.J."/>
        </authorList>
    </citation>
    <scope>NUCLEOTIDE SEQUENCE [LARGE SCALE GENOMIC DNA]</scope>
</reference>
<keyword evidence="5 6" id="KW-0472">Membrane</keyword>
<keyword evidence="3 6" id="KW-0812">Transmembrane</keyword>
<evidence type="ECO:0000256" key="2">
    <source>
        <dbReference type="ARBA" id="ARBA00009190"/>
    </source>
</evidence>
<dbReference type="STRING" id="1776334.APZ16_06185"/>
<comment type="subcellular location">
    <subcellularLocation>
        <location evidence="1">Membrane</location>
        <topology evidence="1">Multi-pass membrane protein</topology>
    </subcellularLocation>
</comment>
<dbReference type="PANTHER" id="PTHR12608">
    <property type="entry name" value="TRANSMEMBRANE PROTEIN HTP-1 RELATED"/>
    <property type="match status" value="1"/>
</dbReference>
<evidence type="ECO:0000313" key="8">
    <source>
        <dbReference type="Proteomes" id="UP000074294"/>
    </source>
</evidence>
<evidence type="ECO:0000256" key="1">
    <source>
        <dbReference type="ARBA" id="ARBA00004141"/>
    </source>
</evidence>
<dbReference type="GO" id="GO:0046873">
    <property type="term" value="F:metal ion transmembrane transporter activity"/>
    <property type="evidence" value="ECO:0007669"/>
    <property type="project" value="InterPro"/>
</dbReference>
<proteinExistence type="inferred from homology"/>
<feature type="transmembrane region" description="Helical" evidence="6">
    <location>
        <begin position="33"/>
        <end position="56"/>
    </location>
</feature>
<dbReference type="Pfam" id="PF01169">
    <property type="entry name" value="GDT1"/>
    <property type="match status" value="2"/>
</dbReference>
<evidence type="ECO:0000256" key="6">
    <source>
        <dbReference type="SAM" id="Phobius"/>
    </source>
</evidence>
<feature type="transmembrane region" description="Helical" evidence="6">
    <location>
        <begin position="166"/>
        <end position="187"/>
    </location>
</feature>
<name>A0A147JXB9_HADYE</name>
<evidence type="ECO:0000313" key="7">
    <source>
        <dbReference type="EMBL" id="KUO41226.1"/>
    </source>
</evidence>
<protein>
    <recommendedName>
        <fullName evidence="9">TMEM165/GDT1 family protein</fullName>
    </recommendedName>
</protein>
<dbReference type="GO" id="GO:0016020">
    <property type="term" value="C:membrane"/>
    <property type="evidence" value="ECO:0007669"/>
    <property type="project" value="UniProtKB-SubCell"/>
</dbReference>
<comment type="caution">
    <text evidence="7">The sequence shown here is derived from an EMBL/GenBank/DDBJ whole genome shotgun (WGS) entry which is preliminary data.</text>
</comment>
<gene>
    <name evidence="7" type="ORF">APZ16_06185</name>
</gene>
<feature type="transmembrane region" description="Helical" evidence="6">
    <location>
        <begin position="133"/>
        <end position="154"/>
    </location>
</feature>
<sequence length="188" mass="19571">MELTPLVTTMAIVALAELGDKTQLAAMTLSGRYPAAAVFAGAMLAVALIDGISILAGTALAGLFPFQILRLIAAAIFLAFGLKTLGEKDGERIKFRGSRSALLASFSMVAVMELGDKTQFSVVALAVEYNAPLLIFTGMVLAFALLMGAGVLVGCKLIKLIPKKGLRIFTGAIFLAIGVILLAEALII</sequence>
<keyword evidence="4 6" id="KW-1133">Transmembrane helix</keyword>
<dbReference type="Proteomes" id="UP000074294">
    <property type="component" value="Unassembled WGS sequence"/>
</dbReference>
<dbReference type="InterPro" id="IPR001727">
    <property type="entry name" value="GDT1-like"/>
</dbReference>
<evidence type="ECO:0008006" key="9">
    <source>
        <dbReference type="Google" id="ProtNLM"/>
    </source>
</evidence>
<accession>A0A147JXB9</accession>
<comment type="similarity">
    <text evidence="2">Belongs to the GDT1 family.</text>
</comment>
<evidence type="ECO:0000256" key="4">
    <source>
        <dbReference type="ARBA" id="ARBA00022989"/>
    </source>
</evidence>
<dbReference type="AlphaFoldDB" id="A0A147JXB9"/>
<organism evidence="7 8">
    <name type="scientific">Hadarchaeum yellowstonense</name>
    <dbReference type="NCBI Taxonomy" id="1776334"/>
    <lineage>
        <taxon>Archaea</taxon>
        <taxon>Methanobacteriati</taxon>
        <taxon>Candidatus Hadarchaeota</taxon>
        <taxon>Candidatus Hadarchaeia</taxon>
        <taxon>Candidatus Hadarchaeales</taxon>
        <taxon>Candidatus Hadarchaeaceae</taxon>
        <taxon>Candidatus Hadarchaeum</taxon>
    </lineage>
</organism>